<sequence length="484" mass="55029">MKIRSLPPFSLRVQLVFLMLGMIFLVQLMTIFMTGYIKNRYIDNVVNSYLVTSINVIRKVALSVPEEERDSSIRELTGQQWYVYTRSSDDEALPFYLVDGQLRNFDDELDYGLNKEDPDNFIKIAFIIEDALHLPAHTIGLLNKRVPRIFVPLIVDENQPVKSWISIPVGNIRPPNLQSIVLVWAISTLFFLIFSLWYAVRISRPLLQLKIASEAFAEGKLAKVDPNGPAEIYDLGMSFNRMVKALNESENVKRTMLSGLPHDLKSPLARMLLRVEMCEDEFIRNGMKNDISEMKAIIEQFINYVQGSDISNYHFEKQNLVELILERQDHWNNVGIEVKFDSDIDEALAYVDILAISRVIDNLISNSIKYALPPVEIKLTSLPEQSSWSIVFSDHGQGIPEERREEALRAFSRLDSARTLTGSSGLGLTLAKLIIESHQGSLELGSTDSGALMVSITLPFAETFKLQIPPPHKKFFDRLTDCFV</sequence>
<dbReference type="GO" id="GO:0005886">
    <property type="term" value="C:plasma membrane"/>
    <property type="evidence" value="ECO:0007669"/>
    <property type="project" value="UniProtKB-SubCell"/>
</dbReference>
<name>A0A077DHH6_9BURK</name>
<keyword evidence="7" id="KW-0547">Nucleotide-binding</keyword>
<gene>
    <name evidence="13" type="ORF">IX83_06515</name>
</gene>
<dbReference type="SUPFAM" id="SSF47384">
    <property type="entry name" value="Homodimeric domain of signal transducing histidine kinase"/>
    <property type="match status" value="1"/>
</dbReference>
<dbReference type="PANTHER" id="PTHR44936:SF10">
    <property type="entry name" value="SENSOR PROTEIN RSTB"/>
    <property type="match status" value="1"/>
</dbReference>
<dbReference type="STRING" id="1072685.IX83_06515"/>
<evidence type="ECO:0000256" key="6">
    <source>
        <dbReference type="ARBA" id="ARBA00022679"/>
    </source>
</evidence>
<keyword evidence="9" id="KW-0067">ATP-binding</keyword>
<comment type="subcellular location">
    <subcellularLocation>
        <location evidence="2">Cell membrane</location>
        <topology evidence="2">Multi-pass membrane protein</topology>
    </subcellularLocation>
</comment>
<proteinExistence type="predicted"/>
<dbReference type="InterPro" id="IPR005467">
    <property type="entry name" value="His_kinase_dom"/>
</dbReference>
<feature type="transmembrane region" description="Helical" evidence="10">
    <location>
        <begin position="181"/>
        <end position="200"/>
    </location>
</feature>
<dbReference type="InterPro" id="IPR050980">
    <property type="entry name" value="2C_sensor_his_kinase"/>
</dbReference>
<dbReference type="PROSITE" id="PS50109">
    <property type="entry name" value="HIS_KIN"/>
    <property type="match status" value="1"/>
</dbReference>
<dbReference type="EMBL" id="CP009238">
    <property type="protein sequence ID" value="AIL33012.1"/>
    <property type="molecule type" value="Genomic_DNA"/>
</dbReference>
<dbReference type="PANTHER" id="PTHR44936">
    <property type="entry name" value="SENSOR PROTEIN CREC"/>
    <property type="match status" value="1"/>
</dbReference>
<protein>
    <recommendedName>
        <fullName evidence="3">histidine kinase</fullName>
        <ecNumber evidence="3">2.7.13.3</ecNumber>
    </recommendedName>
</protein>
<dbReference type="InterPro" id="IPR003594">
    <property type="entry name" value="HATPase_dom"/>
</dbReference>
<accession>A0A077DHH6</accession>
<evidence type="ECO:0000259" key="12">
    <source>
        <dbReference type="PROSITE" id="PS50885"/>
    </source>
</evidence>
<evidence type="ECO:0000256" key="9">
    <source>
        <dbReference type="ARBA" id="ARBA00022840"/>
    </source>
</evidence>
<evidence type="ECO:0000256" key="5">
    <source>
        <dbReference type="ARBA" id="ARBA00022553"/>
    </source>
</evidence>
<dbReference type="Proteomes" id="UP000028945">
    <property type="component" value="Chromosome"/>
</dbReference>
<dbReference type="PROSITE" id="PS50885">
    <property type="entry name" value="HAMP"/>
    <property type="match status" value="1"/>
</dbReference>
<keyword evidence="8" id="KW-0418">Kinase</keyword>
<keyword evidence="10" id="KW-0472">Membrane</keyword>
<dbReference type="PRINTS" id="PR00344">
    <property type="entry name" value="BCTRLSENSOR"/>
</dbReference>
<dbReference type="InterPro" id="IPR036097">
    <property type="entry name" value="HisK_dim/P_sf"/>
</dbReference>
<dbReference type="InterPro" id="IPR003661">
    <property type="entry name" value="HisK_dim/P_dom"/>
</dbReference>
<keyword evidence="10" id="KW-1133">Transmembrane helix</keyword>
<dbReference type="KEGG" id="bpsi:IX83_06515"/>
<dbReference type="SMART" id="SM00388">
    <property type="entry name" value="HisKA"/>
    <property type="match status" value="1"/>
</dbReference>
<dbReference type="Pfam" id="PF02518">
    <property type="entry name" value="HATPase_c"/>
    <property type="match status" value="1"/>
</dbReference>
<evidence type="ECO:0000256" key="7">
    <source>
        <dbReference type="ARBA" id="ARBA00022741"/>
    </source>
</evidence>
<dbReference type="SMART" id="SM00387">
    <property type="entry name" value="HATPase_c"/>
    <property type="match status" value="1"/>
</dbReference>
<dbReference type="CDD" id="cd00082">
    <property type="entry name" value="HisKA"/>
    <property type="match status" value="1"/>
</dbReference>
<evidence type="ECO:0000256" key="8">
    <source>
        <dbReference type="ARBA" id="ARBA00022777"/>
    </source>
</evidence>
<keyword evidence="6" id="KW-0808">Transferase</keyword>
<dbReference type="CDD" id="cd06225">
    <property type="entry name" value="HAMP"/>
    <property type="match status" value="1"/>
</dbReference>
<dbReference type="SUPFAM" id="SSF55874">
    <property type="entry name" value="ATPase domain of HSP90 chaperone/DNA topoisomerase II/histidine kinase"/>
    <property type="match status" value="1"/>
</dbReference>
<dbReference type="InterPro" id="IPR004358">
    <property type="entry name" value="Sig_transdc_His_kin-like_C"/>
</dbReference>
<evidence type="ECO:0000256" key="1">
    <source>
        <dbReference type="ARBA" id="ARBA00000085"/>
    </source>
</evidence>
<dbReference type="GO" id="GO:0000155">
    <property type="term" value="F:phosphorelay sensor kinase activity"/>
    <property type="evidence" value="ECO:0007669"/>
    <property type="project" value="InterPro"/>
</dbReference>
<dbReference type="InterPro" id="IPR036890">
    <property type="entry name" value="HATPase_C_sf"/>
</dbReference>
<dbReference type="CDD" id="cd00075">
    <property type="entry name" value="HATPase"/>
    <property type="match status" value="1"/>
</dbReference>
<keyword evidence="14" id="KW-1185">Reference proteome</keyword>
<evidence type="ECO:0000256" key="2">
    <source>
        <dbReference type="ARBA" id="ARBA00004651"/>
    </source>
</evidence>
<dbReference type="Pfam" id="PF00672">
    <property type="entry name" value="HAMP"/>
    <property type="match status" value="1"/>
</dbReference>
<keyword evidence="4" id="KW-1003">Cell membrane</keyword>
<dbReference type="eggNOG" id="COG2205">
    <property type="taxonomic scope" value="Bacteria"/>
</dbReference>
<dbReference type="Gene3D" id="3.30.565.10">
    <property type="entry name" value="Histidine kinase-like ATPase, C-terminal domain"/>
    <property type="match status" value="1"/>
</dbReference>
<feature type="transmembrane region" description="Helical" evidence="10">
    <location>
        <begin position="15"/>
        <end position="37"/>
    </location>
</feature>
<keyword evidence="10" id="KW-0812">Transmembrane</keyword>
<reference evidence="13 14" key="1">
    <citation type="journal article" date="2014" name="BMC Genomics">
        <title>A genomic perspective on a new bacterial genus and species from the Alcaligenaceae family, Basilea psittacipulmonis.</title>
        <authorList>
            <person name="Whiteson K.L."/>
            <person name="Hernandez D."/>
            <person name="Lazarevic V."/>
            <person name="Gaia N."/>
            <person name="Farinelli L."/>
            <person name="Francois P."/>
            <person name="Pilo P."/>
            <person name="Frey J."/>
            <person name="Schrenzel J."/>
        </authorList>
    </citation>
    <scope>NUCLEOTIDE SEQUENCE [LARGE SCALE GENOMIC DNA]</scope>
    <source>
        <strain evidence="13 14">DSM 24701</strain>
    </source>
</reference>
<evidence type="ECO:0000313" key="14">
    <source>
        <dbReference type="Proteomes" id="UP000028945"/>
    </source>
</evidence>
<evidence type="ECO:0000313" key="13">
    <source>
        <dbReference type="EMBL" id="AIL33012.1"/>
    </source>
</evidence>
<dbReference type="AlphaFoldDB" id="A0A077DHH6"/>
<evidence type="ECO:0000256" key="3">
    <source>
        <dbReference type="ARBA" id="ARBA00012438"/>
    </source>
</evidence>
<comment type="catalytic activity">
    <reaction evidence="1">
        <text>ATP + protein L-histidine = ADP + protein N-phospho-L-histidine.</text>
        <dbReference type="EC" id="2.7.13.3"/>
    </reaction>
</comment>
<organism evidence="13 14">
    <name type="scientific">Basilea psittacipulmonis DSM 24701</name>
    <dbReference type="NCBI Taxonomy" id="1072685"/>
    <lineage>
        <taxon>Bacteria</taxon>
        <taxon>Pseudomonadati</taxon>
        <taxon>Pseudomonadota</taxon>
        <taxon>Betaproteobacteria</taxon>
        <taxon>Burkholderiales</taxon>
        <taxon>Alcaligenaceae</taxon>
        <taxon>Basilea</taxon>
    </lineage>
</organism>
<dbReference type="InterPro" id="IPR003660">
    <property type="entry name" value="HAMP_dom"/>
</dbReference>
<dbReference type="Gene3D" id="1.10.287.130">
    <property type="match status" value="1"/>
</dbReference>
<evidence type="ECO:0000256" key="10">
    <source>
        <dbReference type="SAM" id="Phobius"/>
    </source>
</evidence>
<feature type="domain" description="HAMP" evidence="12">
    <location>
        <begin position="200"/>
        <end position="251"/>
    </location>
</feature>
<keyword evidence="5" id="KW-0597">Phosphoprotein</keyword>
<evidence type="ECO:0000256" key="4">
    <source>
        <dbReference type="ARBA" id="ARBA00022475"/>
    </source>
</evidence>
<dbReference type="SMART" id="SM00304">
    <property type="entry name" value="HAMP"/>
    <property type="match status" value="1"/>
</dbReference>
<dbReference type="HOGENOM" id="CLU_000445_89_27_4"/>
<feature type="domain" description="Histidine kinase" evidence="11">
    <location>
        <begin position="259"/>
        <end position="462"/>
    </location>
</feature>
<dbReference type="GO" id="GO:0005524">
    <property type="term" value="F:ATP binding"/>
    <property type="evidence" value="ECO:0007669"/>
    <property type="project" value="UniProtKB-KW"/>
</dbReference>
<dbReference type="EC" id="2.7.13.3" evidence="3"/>
<evidence type="ECO:0000259" key="11">
    <source>
        <dbReference type="PROSITE" id="PS50109"/>
    </source>
</evidence>